<dbReference type="EMBL" id="JADIMB010000040">
    <property type="protein sequence ID" value="MBO8470685.1"/>
    <property type="molecule type" value="Genomic_DNA"/>
</dbReference>
<reference evidence="2" key="2">
    <citation type="journal article" date="2021" name="PeerJ">
        <title>Extensive microbial diversity within the chicken gut microbiome revealed by metagenomics and culture.</title>
        <authorList>
            <person name="Gilroy R."/>
            <person name="Ravi A."/>
            <person name="Getino M."/>
            <person name="Pursley I."/>
            <person name="Horton D.L."/>
            <person name="Alikhan N.F."/>
            <person name="Baker D."/>
            <person name="Gharbi K."/>
            <person name="Hall N."/>
            <person name="Watson M."/>
            <person name="Adriaenssens E.M."/>
            <person name="Foster-Nyarko E."/>
            <person name="Jarju S."/>
            <person name="Secka A."/>
            <person name="Antonio M."/>
            <person name="Oren A."/>
            <person name="Chaudhuri R.R."/>
            <person name="La Ragione R."/>
            <person name="Hildebrand F."/>
            <person name="Pallen M.J."/>
        </authorList>
    </citation>
    <scope>NUCLEOTIDE SEQUENCE</scope>
    <source>
        <strain evidence="2">B2-22910</strain>
    </source>
</reference>
<dbReference type="InterPro" id="IPR003607">
    <property type="entry name" value="HD/PDEase_dom"/>
</dbReference>
<dbReference type="InterPro" id="IPR006674">
    <property type="entry name" value="HD_domain"/>
</dbReference>
<reference evidence="2" key="1">
    <citation type="submission" date="2020-10" db="EMBL/GenBank/DDBJ databases">
        <authorList>
            <person name="Gilroy R."/>
        </authorList>
    </citation>
    <scope>NUCLEOTIDE SEQUENCE</scope>
    <source>
        <strain evidence="2">B2-22910</strain>
    </source>
</reference>
<feature type="domain" description="HD" evidence="1">
    <location>
        <begin position="31"/>
        <end position="133"/>
    </location>
</feature>
<gene>
    <name evidence="2" type="ORF">IAB82_02690</name>
</gene>
<sequence>MIMGIRQEIREYIDSSIVPLYDAFDMAHRRDHVLTVMSQAMELYSTAPEEIRSGIDPEMLLVAAACHDLGLVNGRENHHLDSGRIIRSDRMLSKWFSREQVETIARAAEDHRASGKSEPRSIYGKIVAEADRVIDAGTIIRRTVQYGLTRYPELGAEEQIARAETHLAEKYGPGGYLRLWIPWSGNASRLEDLRALISDAASLHAAVSRVFFTLCIHSQ</sequence>
<dbReference type="Proteomes" id="UP000823603">
    <property type="component" value="Unassembled WGS sequence"/>
</dbReference>
<dbReference type="AlphaFoldDB" id="A0A9D9IEB8"/>
<proteinExistence type="predicted"/>
<comment type="caution">
    <text evidence="2">The sequence shown here is derived from an EMBL/GenBank/DDBJ whole genome shotgun (WGS) entry which is preliminary data.</text>
</comment>
<dbReference type="Pfam" id="PF01966">
    <property type="entry name" value="HD"/>
    <property type="match status" value="1"/>
</dbReference>
<evidence type="ECO:0000313" key="3">
    <source>
        <dbReference type="Proteomes" id="UP000823603"/>
    </source>
</evidence>
<name>A0A9D9IEB8_9BACT</name>
<evidence type="ECO:0000259" key="1">
    <source>
        <dbReference type="Pfam" id="PF01966"/>
    </source>
</evidence>
<dbReference type="Gene3D" id="1.10.3210.10">
    <property type="entry name" value="Hypothetical protein af1432"/>
    <property type="match status" value="1"/>
</dbReference>
<accession>A0A9D9IEB8</accession>
<protein>
    <submittedName>
        <fullName evidence="2">HD domain-containing protein</fullName>
    </submittedName>
</protein>
<organism evidence="2 3">
    <name type="scientific">Candidatus Cryptobacteroides faecavium</name>
    <dbReference type="NCBI Taxonomy" id="2840762"/>
    <lineage>
        <taxon>Bacteria</taxon>
        <taxon>Pseudomonadati</taxon>
        <taxon>Bacteroidota</taxon>
        <taxon>Bacteroidia</taxon>
        <taxon>Bacteroidales</taxon>
        <taxon>Candidatus Cryptobacteroides</taxon>
    </lineage>
</organism>
<dbReference type="SUPFAM" id="SSF109604">
    <property type="entry name" value="HD-domain/PDEase-like"/>
    <property type="match status" value="1"/>
</dbReference>
<evidence type="ECO:0000313" key="2">
    <source>
        <dbReference type="EMBL" id="MBO8470685.1"/>
    </source>
</evidence>
<dbReference type="CDD" id="cd00077">
    <property type="entry name" value="HDc"/>
    <property type="match status" value="1"/>
</dbReference>